<feature type="domain" description="OmpR/PhoB-type" evidence="9">
    <location>
        <begin position="124"/>
        <end position="218"/>
    </location>
</feature>
<dbReference type="InterPro" id="IPR001867">
    <property type="entry name" value="OmpR/PhoB-type_DNA-bd"/>
</dbReference>
<organism evidence="10 11">
    <name type="scientific">Marinitoga aeolica</name>
    <dbReference type="NCBI Taxonomy" id="2809031"/>
    <lineage>
        <taxon>Bacteria</taxon>
        <taxon>Thermotogati</taxon>
        <taxon>Thermotogota</taxon>
        <taxon>Thermotogae</taxon>
        <taxon>Petrotogales</taxon>
        <taxon>Petrotogaceae</taxon>
        <taxon>Marinitoga</taxon>
    </lineage>
</organism>
<dbReference type="Pfam" id="PF00072">
    <property type="entry name" value="Response_reg"/>
    <property type="match status" value="1"/>
</dbReference>
<dbReference type="Gene3D" id="3.40.50.2300">
    <property type="match status" value="1"/>
</dbReference>
<feature type="DNA-binding region" description="OmpR/PhoB-type" evidence="7">
    <location>
        <begin position="124"/>
        <end position="218"/>
    </location>
</feature>
<dbReference type="RefSeq" id="WP_280999050.1">
    <property type="nucleotide sequence ID" value="NZ_CP069362.1"/>
</dbReference>
<keyword evidence="11" id="KW-1185">Reference proteome</keyword>
<dbReference type="PANTHER" id="PTHR48111:SF21">
    <property type="entry name" value="DNA-BINDING DUAL MASTER TRANSCRIPTIONAL REGULATOR RPAA"/>
    <property type="match status" value="1"/>
</dbReference>
<sequence length="225" mass="26163">MPSILIVEDDKDIRDILKTYLEIEKFDVYESDSINAMNRFLKNNKVDIILLDIMLPDGESVDILPFIRSKNKNTGIIIISAKNTDRDKIYGIENGADDYITKPFNPREVIARVRALLKRLKNDDEKLQFGSLEIFSNNYTVKYKGKIVDLTAKEFEILYLLAKNSDKIFTRNDIINKIWFDDDFITDRVVDVHISMIRSKIGKNWIKTIRNLGYKFNKSADEIGD</sequence>
<keyword evidence="4 7" id="KW-0238">DNA-binding</keyword>
<name>A0ABY8PQU2_9BACT</name>
<dbReference type="InterPro" id="IPR016032">
    <property type="entry name" value="Sig_transdc_resp-reg_C-effctor"/>
</dbReference>
<evidence type="ECO:0000259" key="8">
    <source>
        <dbReference type="PROSITE" id="PS50110"/>
    </source>
</evidence>
<evidence type="ECO:0000256" key="6">
    <source>
        <dbReference type="PROSITE-ProRule" id="PRU00169"/>
    </source>
</evidence>
<reference evidence="10 11" key="1">
    <citation type="submission" date="2021-02" db="EMBL/GenBank/DDBJ databases">
        <title>Characterization of Marinitoga sp. nov. str. BP5-C20A.</title>
        <authorList>
            <person name="Erauso G."/>
            <person name="Postec A."/>
        </authorList>
    </citation>
    <scope>NUCLEOTIDE SEQUENCE [LARGE SCALE GENOMIC DNA]</scope>
    <source>
        <strain evidence="10 11">BP5-C20A</strain>
    </source>
</reference>
<dbReference type="PROSITE" id="PS51755">
    <property type="entry name" value="OMPR_PHOB"/>
    <property type="match status" value="1"/>
</dbReference>
<evidence type="ECO:0000256" key="4">
    <source>
        <dbReference type="ARBA" id="ARBA00023125"/>
    </source>
</evidence>
<dbReference type="CDD" id="cd00383">
    <property type="entry name" value="trans_reg_C"/>
    <property type="match status" value="1"/>
</dbReference>
<dbReference type="Gene3D" id="1.10.10.10">
    <property type="entry name" value="Winged helix-like DNA-binding domain superfamily/Winged helix DNA-binding domain"/>
    <property type="match status" value="1"/>
</dbReference>
<dbReference type="SMART" id="SM00862">
    <property type="entry name" value="Trans_reg_C"/>
    <property type="match status" value="1"/>
</dbReference>
<dbReference type="SMART" id="SM00448">
    <property type="entry name" value="REC"/>
    <property type="match status" value="1"/>
</dbReference>
<dbReference type="Gene3D" id="6.10.250.690">
    <property type="match status" value="1"/>
</dbReference>
<dbReference type="Proteomes" id="UP001232493">
    <property type="component" value="Chromosome"/>
</dbReference>
<evidence type="ECO:0000256" key="5">
    <source>
        <dbReference type="ARBA" id="ARBA00023163"/>
    </source>
</evidence>
<dbReference type="SUPFAM" id="SSF46894">
    <property type="entry name" value="C-terminal effector domain of the bipartite response regulators"/>
    <property type="match status" value="1"/>
</dbReference>
<dbReference type="InterPro" id="IPR039420">
    <property type="entry name" value="WalR-like"/>
</dbReference>
<dbReference type="Pfam" id="PF00486">
    <property type="entry name" value="Trans_reg_C"/>
    <property type="match status" value="1"/>
</dbReference>
<accession>A0ABY8PQU2</accession>
<evidence type="ECO:0000313" key="10">
    <source>
        <dbReference type="EMBL" id="WGS64995.1"/>
    </source>
</evidence>
<feature type="modified residue" description="4-aspartylphosphate" evidence="6">
    <location>
        <position position="52"/>
    </location>
</feature>
<evidence type="ECO:0000313" key="11">
    <source>
        <dbReference type="Proteomes" id="UP001232493"/>
    </source>
</evidence>
<dbReference type="EMBL" id="CP069362">
    <property type="protein sequence ID" value="WGS64995.1"/>
    <property type="molecule type" value="Genomic_DNA"/>
</dbReference>
<dbReference type="PANTHER" id="PTHR48111">
    <property type="entry name" value="REGULATOR OF RPOS"/>
    <property type="match status" value="1"/>
</dbReference>
<dbReference type="InterPro" id="IPR011006">
    <property type="entry name" value="CheY-like_superfamily"/>
</dbReference>
<keyword evidence="5" id="KW-0804">Transcription</keyword>
<proteinExistence type="predicted"/>
<dbReference type="InterPro" id="IPR001789">
    <property type="entry name" value="Sig_transdc_resp-reg_receiver"/>
</dbReference>
<feature type="domain" description="Response regulatory" evidence="8">
    <location>
        <begin position="3"/>
        <end position="117"/>
    </location>
</feature>
<keyword evidence="2" id="KW-0902">Two-component regulatory system</keyword>
<gene>
    <name evidence="10" type="ORF">JRV97_00110</name>
</gene>
<dbReference type="InterPro" id="IPR036388">
    <property type="entry name" value="WH-like_DNA-bd_sf"/>
</dbReference>
<protein>
    <submittedName>
        <fullName evidence="10">Response regulator transcription factor</fullName>
    </submittedName>
</protein>
<evidence type="ECO:0000256" key="7">
    <source>
        <dbReference type="PROSITE-ProRule" id="PRU01091"/>
    </source>
</evidence>
<keyword evidence="1 6" id="KW-0597">Phosphoprotein</keyword>
<evidence type="ECO:0000256" key="1">
    <source>
        <dbReference type="ARBA" id="ARBA00022553"/>
    </source>
</evidence>
<evidence type="ECO:0000256" key="3">
    <source>
        <dbReference type="ARBA" id="ARBA00023015"/>
    </source>
</evidence>
<dbReference type="SUPFAM" id="SSF52172">
    <property type="entry name" value="CheY-like"/>
    <property type="match status" value="1"/>
</dbReference>
<keyword evidence="3" id="KW-0805">Transcription regulation</keyword>
<dbReference type="PROSITE" id="PS50110">
    <property type="entry name" value="RESPONSE_REGULATORY"/>
    <property type="match status" value="1"/>
</dbReference>
<evidence type="ECO:0000259" key="9">
    <source>
        <dbReference type="PROSITE" id="PS51755"/>
    </source>
</evidence>
<evidence type="ECO:0000256" key="2">
    <source>
        <dbReference type="ARBA" id="ARBA00023012"/>
    </source>
</evidence>